<feature type="transmembrane region" description="Helical" evidence="1">
    <location>
        <begin position="507"/>
        <end position="524"/>
    </location>
</feature>
<sequence length="975" mass="100539">MDKPPARPRRRPLGWLGVALVLLAAGVWLVGRIAPAPPPGAAGPPSEEPAPPQAAVVLDPPLVPPGAAEVAVTVSCGAGATDATAGSAAFAEPVLLDERAATGGLRGVATLRTGLPAGRYDVWGACGAAGDPAPGPAAGRALLVVEPPRASPTPAPVPRTATTWVSLAEAAPGAWRRHPAAARAVLDRGDLTDRVYELRVTHELRLPADDPDLAALRLGAAASAPTAFVTSRLGDTEAAETNTVYPAAFLPPAIRVEPGSRQAVVTFTGVGYGNYAADGGATFVGIEFTPPDPDAGRLPFSSHQLVVAAHGWTLAGVTGPPPLAQDARSARLDAGGGALRAAFVRDGETASVADYLTDDPVIAARVEEGRDTATGSGEEFQRSDVAPLTRAGTALAWAAAIAGTLLVGMSLARALGRDWWRRRRNRLLAALPAAALVLGLSGAGAARWAGLALLVIGLPVLALRSAGRALGGEGRRPAAVAAWTAVAVSGATLALWAFGVLLGPAAVAWWLAGAAALLTGCALVRPWRRLLPWAVLLLAGSGVLPAGRAVWTGAFPGIAVWTVLLATSFALTACGWLAEVNRRWSAAWTAGGGAAVALSLAVVVYAIFPESWLLRPWTQEAGEEPAATLLPIMLVGLPALVLAMLLLRLRRIGAGGAALTAATAYHTAVLLLLVLRLQPTGGLLVLPVTAWAGVTWLLSRPPPEGAEVSGAEHRLLVRDLIRRRTVRAALTNLLRRPPAEGLEVAAFEERRAALERAADGSARPLDSDLALTTLAGHSPWRNGLAAFGVGILLSLPFSALRVYESLDTWRSTPGQILLAAMTLLTLPALCLVFGYFYPRVRGDDPIAKSLTLLVAAALVELPGYLQTLAAAMSADPGAPTVREALIGMLVALGDIAVVSIGLGLWWEWRLMSLAREPWGRLRNVRSLRALAAPVTAVVIAAGTTVATALVNNVIAPLPQVSAPAQEPSPTASPSP</sequence>
<feature type="transmembrane region" description="Helical" evidence="1">
    <location>
        <begin position="628"/>
        <end position="647"/>
    </location>
</feature>
<evidence type="ECO:0000313" key="2">
    <source>
        <dbReference type="EMBL" id="MCK2214811.1"/>
    </source>
</evidence>
<evidence type="ECO:0008006" key="4">
    <source>
        <dbReference type="Google" id="ProtNLM"/>
    </source>
</evidence>
<dbReference type="PROSITE" id="PS51318">
    <property type="entry name" value="TAT"/>
    <property type="match status" value="1"/>
</dbReference>
<feature type="transmembrane region" description="Helical" evidence="1">
    <location>
        <begin position="815"/>
        <end position="838"/>
    </location>
</feature>
<keyword evidence="3" id="KW-1185">Reference proteome</keyword>
<dbReference type="InterPro" id="IPR006311">
    <property type="entry name" value="TAT_signal"/>
</dbReference>
<dbReference type="EMBL" id="JAKRKC020000001">
    <property type="protein sequence ID" value="MCK2214811.1"/>
    <property type="molecule type" value="Genomic_DNA"/>
</dbReference>
<name>A0ABT0FR61_9ACTN</name>
<dbReference type="Proteomes" id="UP001317259">
    <property type="component" value="Unassembled WGS sequence"/>
</dbReference>
<feature type="transmembrane region" description="Helical" evidence="1">
    <location>
        <begin position="449"/>
        <end position="466"/>
    </location>
</feature>
<feature type="transmembrane region" description="Helical" evidence="1">
    <location>
        <begin position="478"/>
        <end position="501"/>
    </location>
</feature>
<evidence type="ECO:0000256" key="1">
    <source>
        <dbReference type="SAM" id="Phobius"/>
    </source>
</evidence>
<feature type="transmembrane region" description="Helical" evidence="1">
    <location>
        <begin position="427"/>
        <end position="443"/>
    </location>
</feature>
<keyword evidence="1" id="KW-0812">Transmembrane</keyword>
<feature type="transmembrane region" description="Helical" evidence="1">
    <location>
        <begin position="531"/>
        <end position="551"/>
    </location>
</feature>
<organism evidence="2 3">
    <name type="scientific">Actinomadura luzonensis</name>
    <dbReference type="NCBI Taxonomy" id="2805427"/>
    <lineage>
        <taxon>Bacteria</taxon>
        <taxon>Bacillati</taxon>
        <taxon>Actinomycetota</taxon>
        <taxon>Actinomycetes</taxon>
        <taxon>Streptosporangiales</taxon>
        <taxon>Thermomonosporaceae</taxon>
        <taxon>Actinomadura</taxon>
    </lineage>
</organism>
<feature type="transmembrane region" description="Helical" evidence="1">
    <location>
        <begin position="394"/>
        <end position="415"/>
    </location>
</feature>
<accession>A0ABT0FR61</accession>
<keyword evidence="1" id="KW-1133">Transmembrane helix</keyword>
<feature type="transmembrane region" description="Helical" evidence="1">
    <location>
        <begin position="654"/>
        <end position="675"/>
    </location>
</feature>
<proteinExistence type="predicted"/>
<feature type="transmembrane region" description="Helical" evidence="1">
    <location>
        <begin position="585"/>
        <end position="608"/>
    </location>
</feature>
<protein>
    <recommendedName>
        <fullName evidence="4">ABC transporter permease</fullName>
    </recommendedName>
</protein>
<feature type="transmembrane region" description="Helical" evidence="1">
    <location>
        <begin position="884"/>
        <end position="906"/>
    </location>
</feature>
<keyword evidence="1" id="KW-0472">Membrane</keyword>
<reference evidence="2 3" key="1">
    <citation type="submission" date="2022-04" db="EMBL/GenBank/DDBJ databases">
        <title>Genome draft of Actinomadura sp. ATCC 31491.</title>
        <authorList>
            <person name="Shi X."/>
            <person name="Du Y."/>
        </authorList>
    </citation>
    <scope>NUCLEOTIDE SEQUENCE [LARGE SCALE GENOMIC DNA]</scope>
    <source>
        <strain evidence="2 3">ATCC 31491</strain>
    </source>
</reference>
<dbReference type="RefSeq" id="WP_247815243.1">
    <property type="nucleotide sequence ID" value="NZ_JAKRKC020000001.1"/>
</dbReference>
<evidence type="ECO:0000313" key="3">
    <source>
        <dbReference type="Proteomes" id="UP001317259"/>
    </source>
</evidence>
<feature type="transmembrane region" description="Helical" evidence="1">
    <location>
        <begin position="850"/>
        <end position="872"/>
    </location>
</feature>
<comment type="caution">
    <text evidence="2">The sequence shown here is derived from an EMBL/GenBank/DDBJ whole genome shotgun (WGS) entry which is preliminary data.</text>
</comment>
<gene>
    <name evidence="2" type="ORF">MF672_013555</name>
</gene>
<feature type="transmembrane region" description="Helical" evidence="1">
    <location>
        <begin position="784"/>
        <end position="803"/>
    </location>
</feature>
<feature type="transmembrane region" description="Helical" evidence="1">
    <location>
        <begin position="927"/>
        <end position="950"/>
    </location>
</feature>
<feature type="transmembrane region" description="Helical" evidence="1">
    <location>
        <begin position="681"/>
        <end position="699"/>
    </location>
</feature>
<feature type="transmembrane region" description="Helical" evidence="1">
    <location>
        <begin position="557"/>
        <end position="578"/>
    </location>
</feature>